<name>A0ABT5EU40_9BACT</name>
<dbReference type="PROSITE" id="PS50931">
    <property type="entry name" value="HTH_LYSR"/>
    <property type="match status" value="1"/>
</dbReference>
<feature type="domain" description="HTH lysR-type" evidence="5">
    <location>
        <begin position="12"/>
        <end position="63"/>
    </location>
</feature>
<keyword evidence="7" id="KW-1185">Reference proteome</keyword>
<dbReference type="PANTHER" id="PTHR30537:SF3">
    <property type="entry name" value="TRANSCRIPTIONAL REGULATORY PROTEIN"/>
    <property type="match status" value="1"/>
</dbReference>
<comment type="similarity">
    <text evidence="1">Belongs to the LysR transcriptional regulatory family.</text>
</comment>
<accession>A0ABT5EU40</accession>
<dbReference type="PANTHER" id="PTHR30537">
    <property type="entry name" value="HTH-TYPE TRANSCRIPTIONAL REGULATOR"/>
    <property type="match status" value="1"/>
</dbReference>
<dbReference type="Gene3D" id="1.10.10.10">
    <property type="entry name" value="Winged helix-like DNA-binding domain superfamily/Winged helix DNA-binding domain"/>
    <property type="match status" value="1"/>
</dbReference>
<dbReference type="InterPro" id="IPR036390">
    <property type="entry name" value="WH_DNA-bd_sf"/>
</dbReference>
<evidence type="ECO:0000259" key="5">
    <source>
        <dbReference type="PROSITE" id="PS50931"/>
    </source>
</evidence>
<dbReference type="InterPro" id="IPR058163">
    <property type="entry name" value="LysR-type_TF_proteobact-type"/>
</dbReference>
<dbReference type="InterPro" id="IPR000847">
    <property type="entry name" value="LysR_HTH_N"/>
</dbReference>
<evidence type="ECO:0000256" key="2">
    <source>
        <dbReference type="ARBA" id="ARBA00023015"/>
    </source>
</evidence>
<keyword evidence="4" id="KW-0804">Transcription</keyword>
<dbReference type="InterPro" id="IPR036388">
    <property type="entry name" value="WH-like_DNA-bd_sf"/>
</dbReference>
<dbReference type="SUPFAM" id="SSF46785">
    <property type="entry name" value="Winged helix' DNA-binding domain"/>
    <property type="match status" value="1"/>
</dbReference>
<evidence type="ECO:0000313" key="6">
    <source>
        <dbReference type="EMBL" id="MDC0744432.1"/>
    </source>
</evidence>
<sequence>MTTAEPGWELYRSFLGVVKEGSLSGAARSLGLTQPTVGRHIEALEQALGLALFTRSQHGLAPTEAALALQPYAETLAATVAALLRVASSQGDGVRGTVRITASEVVGVEVLPPILAALREEHPGLRIELTLANRLEDLLKREADIAVRMVRPSQDVLVARRVGDIELGLHAHEDYLTRHGTPRSWNELMNGHALIGFDRETAFLRSLREQLGPLRRDTFGLRADSDLAQLAAIRAGCGIGICQVGLARRDARLVRVLPKAFSMPLDTWVAMHMDLRDSPRCRVAFEAVAAGLKRYIEA</sequence>
<dbReference type="InterPro" id="IPR005119">
    <property type="entry name" value="LysR_subst-bd"/>
</dbReference>
<proteinExistence type="inferred from homology"/>
<evidence type="ECO:0000256" key="3">
    <source>
        <dbReference type="ARBA" id="ARBA00023125"/>
    </source>
</evidence>
<dbReference type="Proteomes" id="UP001221411">
    <property type="component" value="Unassembled WGS sequence"/>
</dbReference>
<dbReference type="Pfam" id="PF03466">
    <property type="entry name" value="LysR_substrate"/>
    <property type="match status" value="1"/>
</dbReference>
<protein>
    <submittedName>
        <fullName evidence="6">LysR family transcriptional regulator</fullName>
    </submittedName>
</protein>
<comment type="caution">
    <text evidence="6">The sequence shown here is derived from an EMBL/GenBank/DDBJ whole genome shotgun (WGS) entry which is preliminary data.</text>
</comment>
<keyword evidence="3" id="KW-0238">DNA-binding</keyword>
<dbReference type="RefSeq" id="WP_271920934.1">
    <property type="nucleotide sequence ID" value="NZ_JAQNDO010000001.1"/>
</dbReference>
<gene>
    <name evidence="6" type="ORF">POL67_24080</name>
</gene>
<dbReference type="Gene3D" id="3.40.190.290">
    <property type="match status" value="1"/>
</dbReference>
<reference evidence="6 7" key="1">
    <citation type="submission" date="2022-11" db="EMBL/GenBank/DDBJ databases">
        <title>Minimal conservation of predation-associated metabolite biosynthetic gene clusters underscores biosynthetic potential of Myxococcota including descriptions for ten novel species: Archangium lansinium sp. nov., Myxococcus landrumus sp. nov., Nannocystis bai.</title>
        <authorList>
            <person name="Ahearne A."/>
            <person name="Stevens C."/>
            <person name="Dowd S."/>
        </authorList>
    </citation>
    <scope>NUCLEOTIDE SEQUENCE [LARGE SCALE GENOMIC DNA]</scope>
    <source>
        <strain evidence="6 7">RJM3</strain>
    </source>
</reference>
<dbReference type="SUPFAM" id="SSF53850">
    <property type="entry name" value="Periplasmic binding protein-like II"/>
    <property type="match status" value="1"/>
</dbReference>
<keyword evidence="2" id="KW-0805">Transcription regulation</keyword>
<evidence type="ECO:0000256" key="4">
    <source>
        <dbReference type="ARBA" id="ARBA00023163"/>
    </source>
</evidence>
<dbReference type="Pfam" id="PF00126">
    <property type="entry name" value="HTH_1"/>
    <property type="match status" value="1"/>
</dbReference>
<dbReference type="EMBL" id="JAQNDO010000001">
    <property type="protein sequence ID" value="MDC0744432.1"/>
    <property type="molecule type" value="Genomic_DNA"/>
</dbReference>
<evidence type="ECO:0000313" key="7">
    <source>
        <dbReference type="Proteomes" id="UP001221411"/>
    </source>
</evidence>
<evidence type="ECO:0000256" key="1">
    <source>
        <dbReference type="ARBA" id="ARBA00009437"/>
    </source>
</evidence>
<dbReference type="PRINTS" id="PR00039">
    <property type="entry name" value="HTHLYSR"/>
</dbReference>
<organism evidence="6 7">
    <name type="scientific">Polyangium mundeleinium</name>
    <dbReference type="NCBI Taxonomy" id="2995306"/>
    <lineage>
        <taxon>Bacteria</taxon>
        <taxon>Pseudomonadati</taxon>
        <taxon>Myxococcota</taxon>
        <taxon>Polyangia</taxon>
        <taxon>Polyangiales</taxon>
        <taxon>Polyangiaceae</taxon>
        <taxon>Polyangium</taxon>
    </lineage>
</organism>